<protein>
    <submittedName>
        <fullName evidence="2">Uncharacterized protein</fullName>
    </submittedName>
</protein>
<proteinExistence type="predicted"/>
<feature type="chain" id="PRO_5002062021" evidence="1">
    <location>
        <begin position="21"/>
        <end position="39"/>
    </location>
</feature>
<evidence type="ECO:0000256" key="1">
    <source>
        <dbReference type="SAM" id="SignalP"/>
    </source>
</evidence>
<reference evidence="2" key="2">
    <citation type="journal article" date="2015" name="Data Brief">
        <title>Shoot transcriptome of the giant reed, Arundo donax.</title>
        <authorList>
            <person name="Barrero R.A."/>
            <person name="Guerrero F.D."/>
            <person name="Moolhuijzen P."/>
            <person name="Goolsby J.A."/>
            <person name="Tidwell J."/>
            <person name="Bellgard S.E."/>
            <person name="Bellgard M.I."/>
        </authorList>
    </citation>
    <scope>NUCLEOTIDE SEQUENCE</scope>
    <source>
        <tissue evidence="2">Shoot tissue taken approximately 20 cm above the soil surface</tissue>
    </source>
</reference>
<reference evidence="2" key="1">
    <citation type="submission" date="2014-09" db="EMBL/GenBank/DDBJ databases">
        <authorList>
            <person name="Magalhaes I.L.F."/>
            <person name="Oliveira U."/>
            <person name="Santos F.R."/>
            <person name="Vidigal T.H.D.A."/>
            <person name="Brescovit A.D."/>
            <person name="Santos A.J."/>
        </authorList>
    </citation>
    <scope>NUCLEOTIDE SEQUENCE</scope>
    <source>
        <tissue evidence="2">Shoot tissue taken approximately 20 cm above the soil surface</tissue>
    </source>
</reference>
<sequence length="39" mass="4389">MKLPLTFVVVLYCQLHNVCLNGPELCPVHSHMQVLISVL</sequence>
<feature type="signal peptide" evidence="1">
    <location>
        <begin position="1"/>
        <end position="20"/>
    </location>
</feature>
<dbReference type="EMBL" id="GBRH01191766">
    <property type="protein sequence ID" value="JAE06130.1"/>
    <property type="molecule type" value="Transcribed_RNA"/>
</dbReference>
<evidence type="ECO:0000313" key="2">
    <source>
        <dbReference type="EMBL" id="JAE06130.1"/>
    </source>
</evidence>
<name>A0A0A9EZH0_ARUDO</name>
<accession>A0A0A9EZH0</accession>
<keyword evidence="1" id="KW-0732">Signal</keyword>
<organism evidence="2">
    <name type="scientific">Arundo donax</name>
    <name type="common">Giant reed</name>
    <name type="synonym">Donax arundinaceus</name>
    <dbReference type="NCBI Taxonomy" id="35708"/>
    <lineage>
        <taxon>Eukaryota</taxon>
        <taxon>Viridiplantae</taxon>
        <taxon>Streptophyta</taxon>
        <taxon>Embryophyta</taxon>
        <taxon>Tracheophyta</taxon>
        <taxon>Spermatophyta</taxon>
        <taxon>Magnoliopsida</taxon>
        <taxon>Liliopsida</taxon>
        <taxon>Poales</taxon>
        <taxon>Poaceae</taxon>
        <taxon>PACMAD clade</taxon>
        <taxon>Arundinoideae</taxon>
        <taxon>Arundineae</taxon>
        <taxon>Arundo</taxon>
    </lineage>
</organism>
<dbReference type="AlphaFoldDB" id="A0A0A9EZH0"/>